<dbReference type="PANTHER" id="PTHR11908:SF132">
    <property type="entry name" value="ALDEHYDE OXIDASE 1-RELATED"/>
    <property type="match status" value="1"/>
</dbReference>
<organism evidence="4 5">
    <name type="scientific">Bradyrhizobium jicamae</name>
    <dbReference type="NCBI Taxonomy" id="280332"/>
    <lineage>
        <taxon>Bacteria</taxon>
        <taxon>Pseudomonadati</taxon>
        <taxon>Pseudomonadota</taxon>
        <taxon>Alphaproteobacteria</taxon>
        <taxon>Hyphomicrobiales</taxon>
        <taxon>Nitrobacteraceae</taxon>
        <taxon>Bradyrhizobium</taxon>
    </lineage>
</organism>
<dbReference type="Gene3D" id="3.90.1170.50">
    <property type="entry name" value="Aldehyde oxidase/xanthine dehydrogenase, a/b hammerhead"/>
    <property type="match status" value="1"/>
</dbReference>
<dbReference type="InterPro" id="IPR008274">
    <property type="entry name" value="AldOxase/xan_DH_MoCoBD1"/>
</dbReference>
<reference evidence="5" key="1">
    <citation type="journal article" date="2021" name="ISME J.">
        <title>Evolutionary origin and ecological implication of a unique nif island in free-living Bradyrhizobium lineages.</title>
        <authorList>
            <person name="Tao J."/>
        </authorList>
    </citation>
    <scope>NUCLEOTIDE SEQUENCE [LARGE SCALE GENOMIC DNA]</scope>
    <source>
        <strain evidence="5">SZCCT0434</strain>
    </source>
</reference>
<dbReference type="SUPFAM" id="SSF56003">
    <property type="entry name" value="Molybdenum cofactor-binding domain"/>
    <property type="match status" value="1"/>
</dbReference>
<dbReference type="InterPro" id="IPR036856">
    <property type="entry name" value="Ald_Oxase/Xan_DH_a/b_sf"/>
</dbReference>
<accession>A0ABS5FIZ0</accession>
<name>A0ABS5FIZ0_9BRAD</name>
<dbReference type="PANTHER" id="PTHR11908">
    <property type="entry name" value="XANTHINE DEHYDROGENASE"/>
    <property type="match status" value="1"/>
</dbReference>
<evidence type="ECO:0000313" key="4">
    <source>
        <dbReference type="EMBL" id="MBR0796761.1"/>
    </source>
</evidence>
<dbReference type="Pfam" id="PF20256">
    <property type="entry name" value="MoCoBD_2"/>
    <property type="match status" value="1"/>
</dbReference>
<keyword evidence="1" id="KW-0500">Molybdenum</keyword>
<dbReference type="InterPro" id="IPR000674">
    <property type="entry name" value="Ald_Oxase/Xan_DH_a/b"/>
</dbReference>
<dbReference type="SMART" id="SM01008">
    <property type="entry name" value="Ald_Xan_dh_C"/>
    <property type="match status" value="1"/>
</dbReference>
<gene>
    <name evidence="4" type="ORF">JQ615_15305</name>
</gene>
<keyword evidence="2" id="KW-0560">Oxidoreductase</keyword>
<evidence type="ECO:0000256" key="1">
    <source>
        <dbReference type="ARBA" id="ARBA00022505"/>
    </source>
</evidence>
<dbReference type="RefSeq" id="WP_212492975.1">
    <property type="nucleotide sequence ID" value="NZ_JAFCJH010000013.1"/>
</dbReference>
<dbReference type="Proteomes" id="UP001315278">
    <property type="component" value="Unassembled WGS sequence"/>
</dbReference>
<keyword evidence="5" id="KW-1185">Reference proteome</keyword>
<dbReference type="InterPro" id="IPR037165">
    <property type="entry name" value="AldOxase/xan_DH_Mopterin-bd_sf"/>
</dbReference>
<dbReference type="InterPro" id="IPR016208">
    <property type="entry name" value="Ald_Oxase/xanthine_DH-like"/>
</dbReference>
<dbReference type="Gene3D" id="3.30.365.10">
    <property type="entry name" value="Aldehyde oxidase/xanthine dehydrogenase, molybdopterin binding domain"/>
    <property type="match status" value="4"/>
</dbReference>
<evidence type="ECO:0000256" key="2">
    <source>
        <dbReference type="ARBA" id="ARBA00023002"/>
    </source>
</evidence>
<protein>
    <submittedName>
        <fullName evidence="4">Xanthine dehydrogenase family protein molybdopterin-binding subunit</fullName>
    </submittedName>
</protein>
<dbReference type="SUPFAM" id="SSF54665">
    <property type="entry name" value="CO dehydrogenase molybdoprotein N-domain-like"/>
    <property type="match status" value="1"/>
</dbReference>
<dbReference type="Pfam" id="PF02738">
    <property type="entry name" value="MoCoBD_1"/>
    <property type="match status" value="1"/>
</dbReference>
<evidence type="ECO:0000259" key="3">
    <source>
        <dbReference type="SMART" id="SM01008"/>
    </source>
</evidence>
<evidence type="ECO:0000313" key="5">
    <source>
        <dbReference type="Proteomes" id="UP001315278"/>
    </source>
</evidence>
<comment type="caution">
    <text evidence="4">The sequence shown here is derived from an EMBL/GenBank/DDBJ whole genome shotgun (WGS) entry which is preliminary data.</text>
</comment>
<proteinExistence type="predicted"/>
<dbReference type="Pfam" id="PF01315">
    <property type="entry name" value="Ald_Xan_dh_C"/>
    <property type="match status" value="1"/>
</dbReference>
<dbReference type="EMBL" id="JAFCJH010000013">
    <property type="protein sequence ID" value="MBR0796761.1"/>
    <property type="molecule type" value="Genomic_DNA"/>
</dbReference>
<dbReference type="InterPro" id="IPR046867">
    <property type="entry name" value="AldOxase/xan_DH_MoCoBD2"/>
</dbReference>
<feature type="domain" description="Aldehyde oxidase/xanthine dehydrogenase a/b hammerhead" evidence="3">
    <location>
        <begin position="16"/>
        <end position="118"/>
    </location>
</feature>
<sequence>MSTDSVLRYEAALKVTGSAIYEGEVSAPGLLHAALVQAPISCGDVSSIDATRAVGLPGFAAMVSHVDAEVLQASPATALIRERTVHFAGQPVALVAAGRLQEAREAAHAIEVSVEARPSVTALSQALDKSFAPAMVGRFPAETHRGDASKALAEADFVVRHRYDTAVNNHHPMEPHAVVCWWEDGKAVVHTSTQAIFGTRAMISHAFRMPVSDIRVIARFLGGGFGCKGQLWWPWMFWAMLASRKTGRPVRLELTRAQLFTLVGRRQETVQDMRLGFSADGRLTGIEHHVLAQTSTHADYSDSTAVYSRFLYACPNVTTTHRLVRTNEPQPVPMRAPGTAPGTFALESAFDEAAERLGIDPVELRVRNFADHDQEAGRPWSSNGLLECYRVGAERFGWSQRPAQGTATDGRWRIGWGMASTLYPAIRQACRVRVKLAADASLRVQCGTQDMGSGTYTALGQMVASALGVSPSQVTVELGDTLLEGPFSGGSQVTASLAPATELAMTRLRETLANMAVTDERSPLAGQRIEELEFQDGMIRSRTGNVGESLTDVLARGAAEGLEAEGESAATQHQSLAASSMGYGAVFVEVGVDAELGEIRVRRVCGAFAAGHILNPLLAKSQYVGGLIGGIGMALHERTATDRVSGHIVGDSFADYLIPVHADMPAFDIAMIEEEDLQLPGGVKGIGMLGTAGIQAAIANAVYHATGKRVRSLPIRIKNIVD</sequence>